<dbReference type="GO" id="GO:0016301">
    <property type="term" value="F:kinase activity"/>
    <property type="evidence" value="ECO:0007669"/>
    <property type="project" value="UniProtKB-KW"/>
</dbReference>
<keyword evidence="11" id="KW-0812">Transmembrane</keyword>
<dbReference type="Gene3D" id="2.60.120.380">
    <property type="match status" value="2"/>
</dbReference>
<evidence type="ECO:0000256" key="3">
    <source>
        <dbReference type="ARBA" id="ARBA00022679"/>
    </source>
</evidence>
<dbReference type="CDD" id="cd14014">
    <property type="entry name" value="STKc_PknB_like"/>
    <property type="match status" value="1"/>
</dbReference>
<keyword evidence="5 13" id="KW-0418">Kinase</keyword>
<gene>
    <name evidence="13" type="ORF">ACE1B6_24570</name>
</gene>
<evidence type="ECO:0000313" key="14">
    <source>
        <dbReference type="Proteomes" id="UP001576776"/>
    </source>
</evidence>
<dbReference type="PROSITE" id="PS50011">
    <property type="entry name" value="PROTEIN_KINASE_DOM"/>
    <property type="match status" value="1"/>
</dbReference>
<protein>
    <recommendedName>
        <fullName evidence="1">non-specific serine/threonine protein kinase</fullName>
        <ecNumber evidence="1">2.7.11.1</ecNumber>
    </recommendedName>
</protein>
<evidence type="ECO:0000256" key="1">
    <source>
        <dbReference type="ARBA" id="ARBA00012513"/>
    </source>
</evidence>
<keyword evidence="11" id="KW-0472">Membrane</keyword>
<dbReference type="PROSITE" id="PS00109">
    <property type="entry name" value="PROTEIN_KINASE_TYR"/>
    <property type="match status" value="1"/>
</dbReference>
<name>A0ABV4YHY2_9CYAN</name>
<sequence>MQPPLPNGTILQNRYRLLNILGQGGFGRTYLAEDQGRFQEKCALKEFIPQHSSTQSLQKSQELFQREASILYQIQHPQIPQFRATFAQNQRLFLVQDYVEGKTYRALLAERKSKNERFTEAEVLRLLQQLLPVLDYIHSQGIVHRDISPDNIILRERDGTPVLIDFGVVKDIASKVQYPDLSLSATTVGKMGYAPSEQIQTGRAYPNSDLYSLAVTAIVLITAQEPQVLFDGNSLTWNWQKWIPPVNPVLAQVLNRMLSYRPGDRYPNARAVIRALASPPSLVAANSSTAKNSSSPPAKSASLPNLSEVQTVAVARKVQPNYSVAKPSTMTIPAQKSVWDNPFMVFLLGVFLALFAGVGSWFLVSYILNRGLLFRNLQLPTITNQAATVTPTPLESPSDVFPDATPTPKVTESPTPEPEPVTYSKRLNPIAGETLIAEDSLRANATINYVISGVQGQKLNALLTQEGVLMTVLGPNGETVDNLSRRVTRWQGILPYSGDYTIQLATVKGVSESDYKLELFLTNPEPTPIKTPIETPIPEVIPTPIPTESPAANILIDAEPIIFLQGGMGTQIVSDRTSPTRIKRYLLNLQPGQIVSVRILNGDTTLDIRYPNGELVESGTGLGEWESKIDRPGEYKIDVKSNQESLFSLDITVR</sequence>
<dbReference type="InterPro" id="IPR000719">
    <property type="entry name" value="Prot_kinase_dom"/>
</dbReference>
<keyword evidence="4 9" id="KW-0547">Nucleotide-binding</keyword>
<evidence type="ECO:0000256" key="6">
    <source>
        <dbReference type="ARBA" id="ARBA00022840"/>
    </source>
</evidence>
<evidence type="ECO:0000256" key="11">
    <source>
        <dbReference type="SAM" id="Phobius"/>
    </source>
</evidence>
<keyword evidence="6 9" id="KW-0067">ATP-binding</keyword>
<dbReference type="InterPro" id="IPR008266">
    <property type="entry name" value="Tyr_kinase_AS"/>
</dbReference>
<evidence type="ECO:0000256" key="9">
    <source>
        <dbReference type="PROSITE-ProRule" id="PRU10141"/>
    </source>
</evidence>
<evidence type="ECO:0000256" key="5">
    <source>
        <dbReference type="ARBA" id="ARBA00022777"/>
    </source>
</evidence>
<dbReference type="SUPFAM" id="SSF56112">
    <property type="entry name" value="Protein kinase-like (PK-like)"/>
    <property type="match status" value="1"/>
</dbReference>
<dbReference type="PANTHER" id="PTHR24363">
    <property type="entry name" value="SERINE/THREONINE PROTEIN KINASE"/>
    <property type="match status" value="1"/>
</dbReference>
<evidence type="ECO:0000256" key="4">
    <source>
        <dbReference type="ARBA" id="ARBA00022741"/>
    </source>
</evidence>
<dbReference type="RefSeq" id="WP_413259918.1">
    <property type="nucleotide sequence ID" value="NZ_JBHFNS010000088.1"/>
</dbReference>
<comment type="caution">
    <text evidence="13">The sequence shown here is derived from an EMBL/GenBank/DDBJ whole genome shotgun (WGS) entry which is preliminary data.</text>
</comment>
<evidence type="ECO:0000259" key="12">
    <source>
        <dbReference type="PROSITE" id="PS50011"/>
    </source>
</evidence>
<dbReference type="Gene3D" id="1.10.510.10">
    <property type="entry name" value="Transferase(Phosphotransferase) domain 1"/>
    <property type="match status" value="1"/>
</dbReference>
<accession>A0ABV4YHY2</accession>
<reference evidence="13 14" key="1">
    <citation type="submission" date="2024-09" db="EMBL/GenBank/DDBJ databases">
        <title>Floridaenema gen nov. (Aerosakkonemataceae, Aerosakkonematales ord. nov., Cyanobacteria) from benthic tropical and subtropical fresh waters, with the description of four new species.</title>
        <authorList>
            <person name="Moretto J.A."/>
            <person name="Berthold D.E."/>
            <person name="Lefler F.W."/>
            <person name="Huang I.-S."/>
            <person name="Laughinghouse H. IV."/>
        </authorList>
    </citation>
    <scope>NUCLEOTIDE SEQUENCE [LARGE SCALE GENOMIC DNA]</scope>
    <source>
        <strain evidence="13 14">BLCC-F154</strain>
    </source>
</reference>
<evidence type="ECO:0000256" key="10">
    <source>
        <dbReference type="SAM" id="MobiDB-lite"/>
    </source>
</evidence>
<evidence type="ECO:0000256" key="8">
    <source>
        <dbReference type="ARBA" id="ARBA00048679"/>
    </source>
</evidence>
<dbReference type="Gene3D" id="3.30.200.20">
    <property type="entry name" value="Phosphorylase Kinase, domain 1"/>
    <property type="match status" value="1"/>
</dbReference>
<keyword evidence="3" id="KW-0808">Transferase</keyword>
<dbReference type="Pfam" id="PF00069">
    <property type="entry name" value="Pkinase"/>
    <property type="match status" value="1"/>
</dbReference>
<evidence type="ECO:0000256" key="7">
    <source>
        <dbReference type="ARBA" id="ARBA00047899"/>
    </source>
</evidence>
<feature type="transmembrane region" description="Helical" evidence="11">
    <location>
        <begin position="343"/>
        <end position="368"/>
    </location>
</feature>
<keyword evidence="2" id="KW-0723">Serine/threonine-protein kinase</keyword>
<dbReference type="EC" id="2.7.11.1" evidence="1"/>
<keyword evidence="14" id="KW-1185">Reference proteome</keyword>
<feature type="region of interest" description="Disordered" evidence="10">
    <location>
        <begin position="389"/>
        <end position="424"/>
    </location>
</feature>
<dbReference type="InterPro" id="IPR017441">
    <property type="entry name" value="Protein_kinase_ATP_BS"/>
</dbReference>
<proteinExistence type="predicted"/>
<organism evidence="13 14">
    <name type="scientific">Floridaenema fluviatile BLCC-F154</name>
    <dbReference type="NCBI Taxonomy" id="3153640"/>
    <lineage>
        <taxon>Bacteria</taxon>
        <taxon>Bacillati</taxon>
        <taxon>Cyanobacteriota</taxon>
        <taxon>Cyanophyceae</taxon>
        <taxon>Oscillatoriophycideae</taxon>
        <taxon>Aerosakkonematales</taxon>
        <taxon>Aerosakkonemataceae</taxon>
        <taxon>Floridanema</taxon>
        <taxon>Floridanema fluviatile</taxon>
    </lineage>
</organism>
<dbReference type="PANTHER" id="PTHR24363:SF0">
    <property type="entry name" value="SERINE_THREONINE KINASE LIKE DOMAIN CONTAINING 1"/>
    <property type="match status" value="1"/>
</dbReference>
<evidence type="ECO:0000256" key="2">
    <source>
        <dbReference type="ARBA" id="ARBA00022527"/>
    </source>
</evidence>
<comment type="catalytic activity">
    <reaction evidence="7">
        <text>L-threonyl-[protein] + ATP = O-phospho-L-threonyl-[protein] + ADP + H(+)</text>
        <dbReference type="Rhea" id="RHEA:46608"/>
        <dbReference type="Rhea" id="RHEA-COMP:11060"/>
        <dbReference type="Rhea" id="RHEA-COMP:11605"/>
        <dbReference type="ChEBI" id="CHEBI:15378"/>
        <dbReference type="ChEBI" id="CHEBI:30013"/>
        <dbReference type="ChEBI" id="CHEBI:30616"/>
        <dbReference type="ChEBI" id="CHEBI:61977"/>
        <dbReference type="ChEBI" id="CHEBI:456216"/>
        <dbReference type="EC" id="2.7.11.1"/>
    </reaction>
</comment>
<comment type="catalytic activity">
    <reaction evidence="8">
        <text>L-seryl-[protein] + ATP = O-phospho-L-seryl-[protein] + ADP + H(+)</text>
        <dbReference type="Rhea" id="RHEA:17989"/>
        <dbReference type="Rhea" id="RHEA-COMP:9863"/>
        <dbReference type="Rhea" id="RHEA-COMP:11604"/>
        <dbReference type="ChEBI" id="CHEBI:15378"/>
        <dbReference type="ChEBI" id="CHEBI:29999"/>
        <dbReference type="ChEBI" id="CHEBI:30616"/>
        <dbReference type="ChEBI" id="CHEBI:83421"/>
        <dbReference type="ChEBI" id="CHEBI:456216"/>
        <dbReference type="EC" id="2.7.11.1"/>
    </reaction>
</comment>
<feature type="domain" description="Protein kinase" evidence="12">
    <location>
        <begin position="15"/>
        <end position="282"/>
    </location>
</feature>
<dbReference type="Proteomes" id="UP001576776">
    <property type="component" value="Unassembled WGS sequence"/>
</dbReference>
<dbReference type="PROSITE" id="PS00107">
    <property type="entry name" value="PROTEIN_KINASE_ATP"/>
    <property type="match status" value="1"/>
</dbReference>
<dbReference type="EMBL" id="JBHFNS010000088">
    <property type="protein sequence ID" value="MFB2938434.1"/>
    <property type="molecule type" value="Genomic_DNA"/>
</dbReference>
<dbReference type="InterPro" id="IPR011009">
    <property type="entry name" value="Kinase-like_dom_sf"/>
</dbReference>
<keyword evidence="11" id="KW-1133">Transmembrane helix</keyword>
<evidence type="ECO:0000313" key="13">
    <source>
        <dbReference type="EMBL" id="MFB2938434.1"/>
    </source>
</evidence>
<feature type="binding site" evidence="9">
    <location>
        <position position="45"/>
    </location>
    <ligand>
        <name>ATP</name>
        <dbReference type="ChEBI" id="CHEBI:30616"/>
    </ligand>
</feature>